<evidence type="ECO:0000256" key="1">
    <source>
        <dbReference type="SAM" id="MobiDB-lite"/>
    </source>
</evidence>
<feature type="compositionally biased region" description="Basic and acidic residues" evidence="1">
    <location>
        <begin position="1"/>
        <end position="11"/>
    </location>
</feature>
<evidence type="ECO:0000313" key="2">
    <source>
        <dbReference type="EMBL" id="DAF84868.1"/>
    </source>
</evidence>
<reference evidence="2" key="1">
    <citation type="journal article" date="2021" name="Proc. Natl. Acad. Sci. U.S.A.">
        <title>A Catalog of Tens of Thousands of Viruses from Human Metagenomes Reveals Hidden Associations with Chronic Diseases.</title>
        <authorList>
            <person name="Tisza M.J."/>
            <person name="Buck C.B."/>
        </authorList>
    </citation>
    <scope>NUCLEOTIDE SEQUENCE</scope>
    <source>
        <strain evidence="2">CtTkm23</strain>
    </source>
</reference>
<sequence>MPFFPETDRQKTYFPETGVLTSRPCPPSPCPTPIPIPWKRNG</sequence>
<proteinExistence type="predicted"/>
<protein>
    <submittedName>
        <fullName evidence="2">Uncharacterized protein</fullName>
    </submittedName>
</protein>
<dbReference type="EMBL" id="BK015911">
    <property type="protein sequence ID" value="DAF84868.1"/>
    <property type="molecule type" value="Genomic_DNA"/>
</dbReference>
<feature type="compositionally biased region" description="Pro residues" evidence="1">
    <location>
        <begin position="24"/>
        <end position="36"/>
    </location>
</feature>
<name>A0A8S5TRM7_9CAUD</name>
<organism evidence="2">
    <name type="scientific">Siphoviridae sp. ctTkm23</name>
    <dbReference type="NCBI Taxonomy" id="2825522"/>
    <lineage>
        <taxon>Viruses</taxon>
        <taxon>Duplodnaviria</taxon>
        <taxon>Heunggongvirae</taxon>
        <taxon>Uroviricota</taxon>
        <taxon>Caudoviricetes</taxon>
    </lineage>
</organism>
<accession>A0A8S5TRM7</accession>
<feature type="region of interest" description="Disordered" evidence="1">
    <location>
        <begin position="1"/>
        <end position="42"/>
    </location>
</feature>